<accession>A0A6J5KMJ7</accession>
<sequence>MDTNAIKAVNEAVYDFATSATKKTMEMQTAMFRDWMALNKKLWEMTPAKDMFTAFQK</sequence>
<dbReference type="EMBL" id="LR796167">
    <property type="protein sequence ID" value="CAB4123011.1"/>
    <property type="molecule type" value="Genomic_DNA"/>
</dbReference>
<reference evidence="1" key="1">
    <citation type="submission" date="2020-04" db="EMBL/GenBank/DDBJ databases">
        <authorList>
            <person name="Chiriac C."/>
            <person name="Salcher M."/>
            <person name="Ghai R."/>
            <person name="Kavagutti S V."/>
        </authorList>
    </citation>
    <scope>NUCLEOTIDE SEQUENCE</scope>
</reference>
<organism evidence="1">
    <name type="scientific">uncultured Caudovirales phage</name>
    <dbReference type="NCBI Taxonomy" id="2100421"/>
    <lineage>
        <taxon>Viruses</taxon>
        <taxon>Duplodnaviria</taxon>
        <taxon>Heunggongvirae</taxon>
        <taxon>Uroviricota</taxon>
        <taxon>Caudoviricetes</taxon>
        <taxon>Peduoviridae</taxon>
        <taxon>Maltschvirus</taxon>
        <taxon>Maltschvirus maltsch</taxon>
    </lineage>
</organism>
<gene>
    <name evidence="1" type="ORF">UFOVP29_170</name>
</gene>
<protein>
    <submittedName>
        <fullName evidence="1">Uncharacterized protein</fullName>
    </submittedName>
</protein>
<name>A0A6J5KMJ7_9CAUD</name>
<evidence type="ECO:0000313" key="1">
    <source>
        <dbReference type="EMBL" id="CAB4123011.1"/>
    </source>
</evidence>
<proteinExistence type="predicted"/>